<evidence type="ECO:0000313" key="3">
    <source>
        <dbReference type="Proteomes" id="UP000198414"/>
    </source>
</evidence>
<dbReference type="Gene3D" id="2.30.30.290">
    <property type="entry name" value="YopX-like domains"/>
    <property type="match status" value="1"/>
</dbReference>
<dbReference type="InterPro" id="IPR010024">
    <property type="entry name" value="CHP16711"/>
</dbReference>
<dbReference type="NCBIfam" id="TIGR01671">
    <property type="entry name" value="phage_TIGR01671"/>
    <property type="match status" value="1"/>
</dbReference>
<dbReference type="InterPro" id="IPR019096">
    <property type="entry name" value="YopX_protein"/>
</dbReference>
<dbReference type="AlphaFoldDB" id="A0A1Z5IZA1"/>
<name>A0A1Z5IZA1_9LACO</name>
<dbReference type="RefSeq" id="WP_089121876.1">
    <property type="nucleotide sequence ID" value="NZ_BCMI01000031.1"/>
</dbReference>
<protein>
    <recommendedName>
        <fullName evidence="1">YopX protein domain-containing protein</fullName>
    </recommendedName>
</protein>
<evidence type="ECO:0000313" key="2">
    <source>
        <dbReference type="EMBL" id="GAX06966.1"/>
    </source>
</evidence>
<sequence length="135" mass="15804">MRPIKFRAWDKPDNDFIDNVQESVRVYTQTNAWDTLAESLGTFDAIMDSDDYVVEEYTGLKDKNGIEIYEGDILRWHDPWTDGQDWLGVVTYQEAGFKLDTDFRFKNTEWLEAGAWRFEVVGNIHENAELLEADE</sequence>
<dbReference type="SUPFAM" id="SSF159006">
    <property type="entry name" value="YopX-like"/>
    <property type="match status" value="1"/>
</dbReference>
<proteinExistence type="predicted"/>
<evidence type="ECO:0000259" key="1">
    <source>
        <dbReference type="Pfam" id="PF09643"/>
    </source>
</evidence>
<gene>
    <name evidence="2" type="ORF">IWT25_02314</name>
</gene>
<comment type="caution">
    <text evidence="2">The sequence shown here is derived from an EMBL/GenBank/DDBJ whole genome shotgun (WGS) entry which is preliminary data.</text>
</comment>
<dbReference type="Pfam" id="PF09643">
    <property type="entry name" value="YopX"/>
    <property type="match status" value="1"/>
</dbReference>
<dbReference type="Proteomes" id="UP000198414">
    <property type="component" value="Unassembled WGS sequence"/>
</dbReference>
<dbReference type="InterPro" id="IPR023385">
    <property type="entry name" value="YopX-like_C"/>
</dbReference>
<dbReference type="OrthoDB" id="1809393at2"/>
<organism evidence="2 3">
    <name type="scientific">Secundilactobacillus pentosiphilus</name>
    <dbReference type="NCBI Taxonomy" id="1714682"/>
    <lineage>
        <taxon>Bacteria</taxon>
        <taxon>Bacillati</taxon>
        <taxon>Bacillota</taxon>
        <taxon>Bacilli</taxon>
        <taxon>Lactobacillales</taxon>
        <taxon>Lactobacillaceae</taxon>
        <taxon>Secundilactobacillus</taxon>
    </lineage>
</organism>
<accession>A0A1Z5IZA1</accession>
<reference evidence="2 3" key="1">
    <citation type="submission" date="2015-11" db="EMBL/GenBank/DDBJ databases">
        <title>Draft genome sequences of new species of the genus Lactobacillus isolated from orchardgrass silage.</title>
        <authorList>
            <person name="Tohno M."/>
            <person name="Tanizawa Y."/>
            <person name="Arita M."/>
        </authorList>
    </citation>
    <scope>NUCLEOTIDE SEQUENCE [LARGE SCALE GENOMIC DNA]</scope>
    <source>
        <strain evidence="2 3">IWT25</strain>
    </source>
</reference>
<feature type="domain" description="YopX protein" evidence="1">
    <location>
        <begin position="5"/>
        <end position="132"/>
    </location>
</feature>
<dbReference type="EMBL" id="BCMI01000031">
    <property type="protein sequence ID" value="GAX06966.1"/>
    <property type="molecule type" value="Genomic_DNA"/>
</dbReference>